<accession>K0RJC5</accession>
<dbReference type="EMBL" id="AGNL01045202">
    <property type="protein sequence ID" value="EJK49006.1"/>
    <property type="molecule type" value="Genomic_DNA"/>
</dbReference>
<dbReference type="AlphaFoldDB" id="K0RJC5"/>
<sequence>MRTKGAWRSIKEGLAALPPFDTSNAQKPEPKFVVSGTTLVRVPANGISAKESDYSKPKEAREHVWMQKNWAPNLVFHNDEHVLDINDSGDVDKCAEVLSFLHKEYKESGKHHAGIAVADKFASAGYLVPSDSQ</sequence>
<keyword evidence="2" id="KW-1185">Reference proteome</keyword>
<dbReference type="Proteomes" id="UP000266841">
    <property type="component" value="Unassembled WGS sequence"/>
</dbReference>
<organism evidence="1 2">
    <name type="scientific">Thalassiosira oceanica</name>
    <name type="common">Marine diatom</name>
    <dbReference type="NCBI Taxonomy" id="159749"/>
    <lineage>
        <taxon>Eukaryota</taxon>
        <taxon>Sar</taxon>
        <taxon>Stramenopiles</taxon>
        <taxon>Ochrophyta</taxon>
        <taxon>Bacillariophyta</taxon>
        <taxon>Coscinodiscophyceae</taxon>
        <taxon>Thalassiosirophycidae</taxon>
        <taxon>Thalassiosirales</taxon>
        <taxon>Thalassiosiraceae</taxon>
        <taxon>Thalassiosira</taxon>
    </lineage>
</organism>
<name>K0RJC5_THAOC</name>
<evidence type="ECO:0000313" key="2">
    <source>
        <dbReference type="Proteomes" id="UP000266841"/>
    </source>
</evidence>
<reference evidence="1 2" key="1">
    <citation type="journal article" date="2012" name="Genome Biol.">
        <title>Genome and low-iron response of an oceanic diatom adapted to chronic iron limitation.</title>
        <authorList>
            <person name="Lommer M."/>
            <person name="Specht M."/>
            <person name="Roy A.S."/>
            <person name="Kraemer L."/>
            <person name="Andreson R."/>
            <person name="Gutowska M.A."/>
            <person name="Wolf J."/>
            <person name="Bergner S.V."/>
            <person name="Schilhabel M.B."/>
            <person name="Klostermeier U.C."/>
            <person name="Beiko R.G."/>
            <person name="Rosenstiel P."/>
            <person name="Hippler M."/>
            <person name="Laroche J."/>
        </authorList>
    </citation>
    <scope>NUCLEOTIDE SEQUENCE [LARGE SCALE GENOMIC DNA]</scope>
    <source>
        <strain evidence="1 2">CCMP1005</strain>
    </source>
</reference>
<comment type="caution">
    <text evidence="1">The sequence shown here is derived from an EMBL/GenBank/DDBJ whole genome shotgun (WGS) entry which is preliminary data.</text>
</comment>
<gene>
    <name evidence="1" type="ORF">THAOC_32155</name>
</gene>
<evidence type="ECO:0000313" key="1">
    <source>
        <dbReference type="EMBL" id="EJK49006.1"/>
    </source>
</evidence>
<protein>
    <submittedName>
        <fullName evidence="1">Uncharacterized protein</fullName>
    </submittedName>
</protein>
<proteinExistence type="predicted"/>